<evidence type="ECO:0000313" key="1">
    <source>
        <dbReference type="EMBL" id="CAI9736397.1"/>
    </source>
</evidence>
<name>A0AA36BMR7_OCTVU</name>
<dbReference type="AlphaFoldDB" id="A0AA36BMR7"/>
<reference evidence="1" key="1">
    <citation type="submission" date="2023-08" db="EMBL/GenBank/DDBJ databases">
        <authorList>
            <person name="Alioto T."/>
            <person name="Alioto T."/>
            <person name="Gomez Garrido J."/>
        </authorList>
    </citation>
    <scope>NUCLEOTIDE SEQUENCE</scope>
</reference>
<evidence type="ECO:0000313" key="2">
    <source>
        <dbReference type="Proteomes" id="UP001162480"/>
    </source>
</evidence>
<gene>
    <name evidence="1" type="ORF">OCTVUL_1B020614</name>
</gene>
<protein>
    <recommendedName>
        <fullName evidence="3">Reverse transcriptase</fullName>
    </recommendedName>
</protein>
<dbReference type="Proteomes" id="UP001162480">
    <property type="component" value="Chromosome 18"/>
</dbReference>
<evidence type="ECO:0008006" key="3">
    <source>
        <dbReference type="Google" id="ProtNLM"/>
    </source>
</evidence>
<sequence length="411" mass="45806">MINGIAIKKVEPGDKVSYLGVNIPTWTSISSRESNLNSVEQVSLDIDKMCRAPLKPRQKFLLLQSYYLPRLFYGLVQALPSRGTSEMLDTAIRVGAKRMLHLPYSTFLYSSRRDGGLSLHQLVKLIPKSVIRRNLRLLTSDYVSVRKVADSAGLAEQNQQLIVSFDLPLLPADAANYDPDIRLAHSHRWAAQPVQGMCAAAYRGDAIGNSWISKPGRLTERCFLSLLKMRSNVYPTRETLTRGLRGDSTCPRCRLGAETISHVSGVCGALKGPRLARHNKICDLVTKEAVDHGWSVSVEPSYIINGSRLIPDLVFSRPVKVVVVDVTIRLEQGDALKGAALEKMRKYRPLEQLLLQEFDWPVEVHGLPIGACGAWCRPASLARDALGIKEESFQRLLSRTSLICTYNMLRD</sequence>
<organism evidence="1 2">
    <name type="scientific">Octopus vulgaris</name>
    <name type="common">Common octopus</name>
    <dbReference type="NCBI Taxonomy" id="6645"/>
    <lineage>
        <taxon>Eukaryota</taxon>
        <taxon>Metazoa</taxon>
        <taxon>Spiralia</taxon>
        <taxon>Lophotrochozoa</taxon>
        <taxon>Mollusca</taxon>
        <taxon>Cephalopoda</taxon>
        <taxon>Coleoidea</taxon>
        <taxon>Octopodiformes</taxon>
        <taxon>Octopoda</taxon>
        <taxon>Incirrata</taxon>
        <taxon>Octopodidae</taxon>
        <taxon>Octopus</taxon>
    </lineage>
</organism>
<proteinExistence type="predicted"/>
<accession>A0AA36BMR7</accession>
<dbReference type="EMBL" id="OX597831">
    <property type="protein sequence ID" value="CAI9736397.1"/>
    <property type="molecule type" value="Genomic_DNA"/>
</dbReference>
<keyword evidence="2" id="KW-1185">Reference proteome</keyword>